<feature type="coiled-coil region" evidence="2">
    <location>
        <begin position="63"/>
        <end position="132"/>
    </location>
</feature>
<proteinExistence type="predicted"/>
<evidence type="ECO:0000313" key="4">
    <source>
        <dbReference type="EMBL" id="ORX60920.1"/>
    </source>
</evidence>
<evidence type="ECO:0000256" key="2">
    <source>
        <dbReference type="SAM" id="Coils"/>
    </source>
</evidence>
<organism evidence="4 5">
    <name type="scientific">Piromyces finnis</name>
    <dbReference type="NCBI Taxonomy" id="1754191"/>
    <lineage>
        <taxon>Eukaryota</taxon>
        <taxon>Fungi</taxon>
        <taxon>Fungi incertae sedis</taxon>
        <taxon>Chytridiomycota</taxon>
        <taxon>Chytridiomycota incertae sedis</taxon>
        <taxon>Neocallimastigomycetes</taxon>
        <taxon>Neocallimastigales</taxon>
        <taxon>Neocallimastigaceae</taxon>
        <taxon>Piromyces</taxon>
    </lineage>
</organism>
<reference evidence="4 5" key="2">
    <citation type="submission" date="2016-08" db="EMBL/GenBank/DDBJ databases">
        <title>Pervasive Adenine N6-methylation of Active Genes in Fungi.</title>
        <authorList>
            <consortium name="DOE Joint Genome Institute"/>
            <person name="Mondo S.J."/>
            <person name="Dannebaum R.O."/>
            <person name="Kuo R.C."/>
            <person name="Labutti K."/>
            <person name="Haridas S."/>
            <person name="Kuo A."/>
            <person name="Salamov A."/>
            <person name="Ahrendt S.R."/>
            <person name="Lipzen A."/>
            <person name="Sullivan W."/>
            <person name="Andreopoulos W.B."/>
            <person name="Clum A."/>
            <person name="Lindquist E."/>
            <person name="Daum C."/>
            <person name="Ramamoorthy G.K."/>
            <person name="Gryganskyi A."/>
            <person name="Culley D."/>
            <person name="Magnuson J.K."/>
            <person name="James T.Y."/>
            <person name="O'Malley M.A."/>
            <person name="Stajich J.E."/>
            <person name="Spatafora J.W."/>
            <person name="Visel A."/>
            <person name="Grigoriev I.V."/>
        </authorList>
    </citation>
    <scope>NUCLEOTIDE SEQUENCE [LARGE SCALE GENOMIC DNA]</scope>
    <source>
        <strain evidence="5">finn</strain>
    </source>
</reference>
<dbReference type="EMBL" id="MCFH01000001">
    <property type="protein sequence ID" value="ORX60920.1"/>
    <property type="molecule type" value="Genomic_DNA"/>
</dbReference>
<gene>
    <name evidence="4" type="ORF">BCR36DRAFT_407918</name>
</gene>
<dbReference type="PANTHER" id="PTHR21683">
    <property type="entry name" value="COILED-COIL DOMAIN-CONTAINING PROTEIN 42 LIKE-2-LIKE-RELATED"/>
    <property type="match status" value="1"/>
</dbReference>
<dbReference type="InterPro" id="IPR025252">
    <property type="entry name" value="DUF4200"/>
</dbReference>
<evidence type="ECO:0000256" key="1">
    <source>
        <dbReference type="ARBA" id="ARBA00023054"/>
    </source>
</evidence>
<dbReference type="Proteomes" id="UP000193719">
    <property type="component" value="Unassembled WGS sequence"/>
</dbReference>
<dbReference type="Pfam" id="PF13863">
    <property type="entry name" value="DUF4200"/>
    <property type="match status" value="1"/>
</dbReference>
<keyword evidence="5" id="KW-1185">Reference proteome</keyword>
<keyword evidence="1 2" id="KW-0175">Coiled coil</keyword>
<protein>
    <recommendedName>
        <fullName evidence="3">DUF4200 domain-containing protein</fullName>
    </recommendedName>
</protein>
<dbReference type="OrthoDB" id="10264298at2759"/>
<dbReference type="STRING" id="1754191.A0A1Y1VNS1"/>
<dbReference type="GO" id="GO:0005856">
    <property type="term" value="C:cytoskeleton"/>
    <property type="evidence" value="ECO:0007669"/>
    <property type="project" value="UniProtKB-ARBA"/>
</dbReference>
<dbReference type="AlphaFoldDB" id="A0A1Y1VNS1"/>
<sequence>MPIIKDNLEEYFKINFKKKFYLNATNKHDYELTSATRLLEKRRETIEIENGLQLQKQDFATKMELLVNRREELAKRQKNLRDKKIKFEKYLKENDAKRLRAEKKKSEEKKLKEAKQKQIETYKRILNDLLIEKGNQLKQMELNIIYQKYFESILENETEFLEPNDIISRYDTLKATNTDLIMKLRVTQDKIEETQLLFSRNSEEQNNIILNYNNDIAKLQSKLEEYQQRTAKWQSEWDKILNTATEKSLLLGQTKMATNNLFNLVRMNLDNRVRYTSDTNAQLDKIQQFIVGSSYLTILCQELQ</sequence>
<reference evidence="4 5" key="1">
    <citation type="submission" date="2016-08" db="EMBL/GenBank/DDBJ databases">
        <title>Genomes of anaerobic fungi encode conserved fungal cellulosomes for biomass hydrolysis.</title>
        <authorList>
            <consortium name="DOE Joint Genome Institute"/>
            <person name="Haitjema C.H."/>
            <person name="Gilmore S.P."/>
            <person name="Henske J.K."/>
            <person name="Solomon K.V."/>
            <person name="De Groot R."/>
            <person name="Kuo A."/>
            <person name="Mondo S.J."/>
            <person name="Salamov A.A."/>
            <person name="Labutti K."/>
            <person name="Zhao Z."/>
            <person name="Chiniquy J."/>
            <person name="Barry K."/>
            <person name="Brewer H.M."/>
            <person name="Purvine S.O."/>
            <person name="Wright A.T."/>
            <person name="Boxma B."/>
            <person name="Van Alen T."/>
            <person name="Hackstein J.H."/>
            <person name="Baker S.E."/>
            <person name="Grigoriev I.V."/>
            <person name="O'Malley M.A."/>
        </authorList>
    </citation>
    <scope>NUCLEOTIDE SEQUENCE [LARGE SCALE GENOMIC DNA]</scope>
    <source>
        <strain evidence="5">finn</strain>
    </source>
</reference>
<feature type="domain" description="DUF4200" evidence="3">
    <location>
        <begin position="38"/>
        <end position="155"/>
    </location>
</feature>
<accession>A0A1Y1VNS1</accession>
<feature type="coiled-coil region" evidence="2">
    <location>
        <begin position="202"/>
        <end position="236"/>
    </location>
</feature>
<comment type="caution">
    <text evidence="4">The sequence shown here is derived from an EMBL/GenBank/DDBJ whole genome shotgun (WGS) entry which is preliminary data.</text>
</comment>
<evidence type="ECO:0000259" key="3">
    <source>
        <dbReference type="Pfam" id="PF13863"/>
    </source>
</evidence>
<evidence type="ECO:0000313" key="5">
    <source>
        <dbReference type="Proteomes" id="UP000193719"/>
    </source>
</evidence>
<name>A0A1Y1VNS1_9FUNG</name>
<dbReference type="InterPro" id="IPR051147">
    <property type="entry name" value="CFAP_domain-containing"/>
</dbReference>
<dbReference type="PANTHER" id="PTHR21683:SF2">
    <property type="entry name" value="COILED-COIL DOMAIN-CONTAINING PROTEIN 42 LIKE-2-LIKE"/>
    <property type="match status" value="1"/>
</dbReference>